<organism evidence="7 8">
    <name type="scientific">Setaria viridis</name>
    <name type="common">Green bristlegrass</name>
    <name type="synonym">Setaria italica subsp. viridis</name>
    <dbReference type="NCBI Taxonomy" id="4556"/>
    <lineage>
        <taxon>Eukaryota</taxon>
        <taxon>Viridiplantae</taxon>
        <taxon>Streptophyta</taxon>
        <taxon>Embryophyta</taxon>
        <taxon>Tracheophyta</taxon>
        <taxon>Spermatophyta</taxon>
        <taxon>Magnoliopsida</taxon>
        <taxon>Liliopsida</taxon>
        <taxon>Poales</taxon>
        <taxon>Poaceae</taxon>
        <taxon>PACMAD clade</taxon>
        <taxon>Panicoideae</taxon>
        <taxon>Panicodae</taxon>
        <taxon>Paniceae</taxon>
        <taxon>Cenchrinae</taxon>
        <taxon>Setaria</taxon>
    </lineage>
</organism>
<dbReference type="Pfam" id="PF26168">
    <property type="entry name" value="Glyco_transf_N"/>
    <property type="match status" value="1"/>
</dbReference>
<dbReference type="EMBL" id="CM016552">
    <property type="protein sequence ID" value="TKW37345.1"/>
    <property type="molecule type" value="Genomic_DNA"/>
</dbReference>
<dbReference type="SUPFAM" id="SSF53756">
    <property type="entry name" value="UDP-Glycosyltransferase/glycogen phosphorylase"/>
    <property type="match status" value="1"/>
</dbReference>
<feature type="compositionally biased region" description="Basic and acidic residues" evidence="5">
    <location>
        <begin position="521"/>
        <end position="540"/>
    </location>
</feature>
<dbReference type="GO" id="GO:0035251">
    <property type="term" value="F:UDP-glucosyltransferase activity"/>
    <property type="evidence" value="ECO:0007669"/>
    <property type="project" value="TreeGrafter"/>
</dbReference>
<dbReference type="Proteomes" id="UP000298652">
    <property type="component" value="Chromosome 1"/>
</dbReference>
<keyword evidence="3" id="KW-0328">Glycosyltransferase</keyword>
<dbReference type="InterPro" id="IPR035595">
    <property type="entry name" value="UDP_glycos_trans_CS"/>
</dbReference>
<gene>
    <name evidence="7" type="ORF">SEVIR_1G041100v2</name>
</gene>
<evidence type="ECO:0000259" key="6">
    <source>
        <dbReference type="Pfam" id="PF26168"/>
    </source>
</evidence>
<dbReference type="PANTHER" id="PTHR48047:SF25">
    <property type="entry name" value="OS02G0207100 PROTEIN"/>
    <property type="match status" value="1"/>
</dbReference>
<accession>A0A4U6W6C5</accession>
<evidence type="ECO:0000256" key="3">
    <source>
        <dbReference type="RuleBase" id="RU003718"/>
    </source>
</evidence>
<feature type="region of interest" description="Disordered" evidence="5">
    <location>
        <begin position="518"/>
        <end position="543"/>
    </location>
</feature>
<keyword evidence="8" id="KW-1185">Reference proteome</keyword>
<dbReference type="FunFam" id="3.40.50.2000:FF:000104">
    <property type="entry name" value="Glycosyltransferase"/>
    <property type="match status" value="1"/>
</dbReference>
<dbReference type="Gramene" id="TKW37345">
    <property type="protein sequence ID" value="TKW37345"/>
    <property type="gene ID" value="SEVIR_1G041100v2"/>
</dbReference>
<evidence type="ECO:0000313" key="7">
    <source>
        <dbReference type="EMBL" id="TKW37345.1"/>
    </source>
</evidence>
<evidence type="ECO:0000313" key="8">
    <source>
        <dbReference type="Proteomes" id="UP000298652"/>
    </source>
</evidence>
<dbReference type="PANTHER" id="PTHR48047">
    <property type="entry name" value="GLYCOSYLTRANSFERASE"/>
    <property type="match status" value="1"/>
</dbReference>
<proteinExistence type="inferred from homology"/>
<dbReference type="Gene3D" id="3.40.50.2000">
    <property type="entry name" value="Glycogen Phosphorylase B"/>
    <property type="match status" value="2"/>
</dbReference>
<evidence type="ECO:0000256" key="4">
    <source>
        <dbReference type="RuleBase" id="RU362057"/>
    </source>
</evidence>
<dbReference type="FunFam" id="3.40.50.2000:FF:000063">
    <property type="entry name" value="Glycosyltransferase"/>
    <property type="match status" value="1"/>
</dbReference>
<sequence>MHSCSEKHNHTNHVPLAWSNGLSEGEIFFAACSSGQASILHPSSIPVAPGFGCHSLVGFRAPTEHAFSTAMAAGSPPPPPPPPPHFVLVPLVAQGHIIPLVDLARLLAARGARATVVTTPLNVDRLRGVAEQAARAGLPLEFVGLPFPPAGSGLPQDCQNADMVADNSQFLPFFFALRELAGPFDAYVRSLAPRPSCIISDWCSPWTAGVASSLGIPRLFFHGPSCFFALCEIMAVDHGLLELIAAAGDDERHLVPGMPVPVTVTKATPPGLFCYPGTELLRREAMEAMRTADGAVLNTFSDLEAQFLEGYEAALGKPVWALGPLSLCNRDEDSTTSRGKTAVDGKQAIMAWLDEQAPGSVVYVSFGSVARKLPKQLFEIGHGLEDSGRSFLWVVKEREAAAPEVREWLDALEARTAGRGLVVRGWAPQLAVLSHRAVGGFVTHCGWNSVLESIAHGVPVVTWPHFSDQFLNERLVVDVLGVGVPVGVASPVMIFDDESAPVARGDIARAVSALMGGGAEADERRRKAKEYGEKARRAMEEGGSSYENLTRLIQSFTRSEDKEH</sequence>
<dbReference type="OMA" id="LNDESMT"/>
<evidence type="ECO:0000256" key="1">
    <source>
        <dbReference type="ARBA" id="ARBA00009995"/>
    </source>
</evidence>
<dbReference type="EC" id="2.4.1.-" evidence="4"/>
<dbReference type="CDD" id="cd03784">
    <property type="entry name" value="GT1_Gtf-like"/>
    <property type="match status" value="1"/>
</dbReference>
<feature type="domain" description="Glycosyltransferase N-terminal" evidence="6">
    <location>
        <begin position="87"/>
        <end position="325"/>
    </location>
</feature>
<dbReference type="InterPro" id="IPR058980">
    <property type="entry name" value="Glyco_transf_N"/>
</dbReference>
<dbReference type="PROSITE" id="PS00375">
    <property type="entry name" value="UDPGT"/>
    <property type="match status" value="1"/>
</dbReference>
<evidence type="ECO:0000256" key="5">
    <source>
        <dbReference type="SAM" id="MobiDB-lite"/>
    </source>
</evidence>
<dbReference type="InterPro" id="IPR002213">
    <property type="entry name" value="UDP_glucos_trans"/>
</dbReference>
<evidence type="ECO:0000256" key="2">
    <source>
        <dbReference type="ARBA" id="ARBA00022679"/>
    </source>
</evidence>
<name>A0A4U6W6C5_SETVI</name>
<protein>
    <recommendedName>
        <fullName evidence="4">Glycosyltransferase</fullName>
        <ecNumber evidence="4">2.4.1.-</ecNumber>
    </recommendedName>
</protein>
<dbReference type="Pfam" id="PF00201">
    <property type="entry name" value="UDPGT"/>
    <property type="match status" value="1"/>
</dbReference>
<dbReference type="AlphaFoldDB" id="A0A4U6W6C5"/>
<keyword evidence="2 3" id="KW-0808">Transferase</keyword>
<reference evidence="7" key="1">
    <citation type="submission" date="2019-03" db="EMBL/GenBank/DDBJ databases">
        <title>WGS assembly of Setaria viridis.</title>
        <authorList>
            <person name="Huang P."/>
            <person name="Jenkins J."/>
            <person name="Grimwood J."/>
            <person name="Barry K."/>
            <person name="Healey A."/>
            <person name="Mamidi S."/>
            <person name="Sreedasyam A."/>
            <person name="Shu S."/>
            <person name="Feldman M."/>
            <person name="Wu J."/>
            <person name="Yu Y."/>
            <person name="Chen C."/>
            <person name="Johnson J."/>
            <person name="Rokhsar D."/>
            <person name="Baxter I."/>
            <person name="Schmutz J."/>
            <person name="Brutnell T."/>
            <person name="Kellogg E."/>
        </authorList>
    </citation>
    <scope>NUCLEOTIDE SEQUENCE [LARGE SCALE GENOMIC DNA]</scope>
</reference>
<comment type="similarity">
    <text evidence="1 3">Belongs to the UDP-glycosyltransferase family.</text>
</comment>